<proteinExistence type="predicted"/>
<dbReference type="Proteomes" id="UP001295444">
    <property type="component" value="Chromosome 06"/>
</dbReference>
<protein>
    <submittedName>
        <fullName evidence="2">Breast carcinoma-amplified sequence 4 isoform X1</fullName>
    </submittedName>
</protein>
<feature type="compositionally biased region" description="Basic and acidic residues" evidence="1">
    <location>
        <begin position="30"/>
        <end position="47"/>
    </location>
</feature>
<organism evidence="2 3">
    <name type="scientific">Pelobates cultripes</name>
    <name type="common">Western spadefoot toad</name>
    <dbReference type="NCBI Taxonomy" id="61616"/>
    <lineage>
        <taxon>Eukaryota</taxon>
        <taxon>Metazoa</taxon>
        <taxon>Chordata</taxon>
        <taxon>Craniata</taxon>
        <taxon>Vertebrata</taxon>
        <taxon>Euteleostomi</taxon>
        <taxon>Amphibia</taxon>
        <taxon>Batrachia</taxon>
        <taxon>Anura</taxon>
        <taxon>Pelobatoidea</taxon>
        <taxon>Pelobatidae</taxon>
        <taxon>Pelobates</taxon>
    </lineage>
</organism>
<evidence type="ECO:0000256" key="1">
    <source>
        <dbReference type="SAM" id="MobiDB-lite"/>
    </source>
</evidence>
<dbReference type="PANTHER" id="PTHR16230">
    <property type="entry name" value="CAPPUCCINO"/>
    <property type="match status" value="1"/>
</dbReference>
<reference evidence="2" key="1">
    <citation type="submission" date="2022-03" db="EMBL/GenBank/DDBJ databases">
        <authorList>
            <person name="Alioto T."/>
            <person name="Alioto T."/>
            <person name="Gomez Garrido J."/>
        </authorList>
    </citation>
    <scope>NUCLEOTIDE SEQUENCE</scope>
</reference>
<dbReference type="PANTHER" id="PTHR16230:SF5">
    <property type="entry name" value="BREAST CARCINOMA-AMPLIFIED SEQUENCE 4"/>
    <property type="match status" value="1"/>
</dbReference>
<dbReference type="EMBL" id="OW240917">
    <property type="protein sequence ID" value="CAH2303304.1"/>
    <property type="molecule type" value="Genomic_DNA"/>
</dbReference>
<dbReference type="AlphaFoldDB" id="A0AAD1SPS6"/>
<accession>A0AAD1SPS6</accession>
<dbReference type="GO" id="GO:0031083">
    <property type="term" value="C:BLOC-1 complex"/>
    <property type="evidence" value="ECO:0007669"/>
    <property type="project" value="TreeGrafter"/>
</dbReference>
<gene>
    <name evidence="2" type="ORF">PECUL_23A036569</name>
</gene>
<evidence type="ECO:0000313" key="2">
    <source>
        <dbReference type="EMBL" id="CAH2303304.1"/>
    </source>
</evidence>
<sequence>MSERLWAPESSNRGAPGPGRHMGERAGAVSRDEAGGETAESRQDQHGGSRRKLQGGIGVQELQGGIGVQELHGGIGVQELQGGLGVQELHGGIGVQELQGFIGGLELQEGLGLQELQVGVGVQGGIGVLELQTGIRVQELQAGIGVQELQAGIGVQELQGGIGVLELQAGIGVQELQEGIGVQELQAGIGVQELQEGIGVQDLQAGIGVQELLGGREHHLEVADVLEQMIGRKSLEDQIESENLQETPGTPSMEPLGSQTLPGYNITLLLQQGMDRVQGLSAVPGSQHYAQLLTADSSTEQVQHLENSIEEMLIRLDEFCAMMDIIRNESSQILEEKIPAIKLRVEEMNRIYSRVDKLEAFVKMVGHHVTFMEEEVTQAESESLSFPQTLNRIFRGASVPTFLRKTTSTKQRSYELPKLYRTEEYFPLNRV</sequence>
<dbReference type="InterPro" id="IPR024857">
    <property type="entry name" value="Cappuccino"/>
</dbReference>
<keyword evidence="3" id="KW-1185">Reference proteome</keyword>
<feature type="region of interest" description="Disordered" evidence="1">
    <location>
        <begin position="1"/>
        <end position="52"/>
    </location>
</feature>
<name>A0AAD1SPS6_PELCU</name>
<evidence type="ECO:0000313" key="3">
    <source>
        <dbReference type="Proteomes" id="UP001295444"/>
    </source>
</evidence>